<proteinExistence type="predicted"/>
<dbReference type="EMBL" id="JAFGIX010000001">
    <property type="protein sequence ID" value="MBN1571565.1"/>
    <property type="molecule type" value="Genomic_DNA"/>
</dbReference>
<reference evidence="1" key="1">
    <citation type="journal article" date="2021" name="Environ. Microbiol.">
        <title>Genomic characterization of three novel Desulfobacterota classes expand the metabolic and phylogenetic diversity of the phylum.</title>
        <authorList>
            <person name="Murphy C.L."/>
            <person name="Biggerstaff J."/>
            <person name="Eichhorn A."/>
            <person name="Ewing E."/>
            <person name="Shahan R."/>
            <person name="Soriano D."/>
            <person name="Stewart S."/>
            <person name="VanMol K."/>
            <person name="Walker R."/>
            <person name="Walters P."/>
            <person name="Elshahed M.S."/>
            <person name="Youssef N.H."/>
        </authorList>
    </citation>
    <scope>NUCLEOTIDE SEQUENCE</scope>
    <source>
        <strain evidence="1">Zod_Metabat.24</strain>
    </source>
</reference>
<name>A0A9D8PN96_9DELT</name>
<dbReference type="PANTHER" id="PTHR38460:SF1">
    <property type="entry name" value="TAUTOMERASE YOLI-RELATED"/>
    <property type="match status" value="1"/>
</dbReference>
<evidence type="ECO:0000313" key="2">
    <source>
        <dbReference type="Proteomes" id="UP000809273"/>
    </source>
</evidence>
<sequence length="126" mass="14666">MPFFKIHLSDEIAEKVSPLFAHEVREVMVETLKIDPTHGHVAVYTTPREKRSVHESRSVDFVFVELLMFSGRTDETKETLFRKLNEVVERHTGVDNKDIIFNVIESDRKDWAGRGGIPMSKIHLRY</sequence>
<gene>
    <name evidence="1" type="ORF">JW984_00030</name>
</gene>
<dbReference type="PANTHER" id="PTHR38460">
    <property type="entry name" value="TAUTOMERASE YOLI-RELATED"/>
    <property type="match status" value="1"/>
</dbReference>
<dbReference type="InterPro" id="IPR037479">
    <property type="entry name" value="Tauto_MSAD"/>
</dbReference>
<dbReference type="Proteomes" id="UP000809273">
    <property type="component" value="Unassembled WGS sequence"/>
</dbReference>
<reference evidence="1" key="2">
    <citation type="submission" date="2021-01" db="EMBL/GenBank/DDBJ databases">
        <authorList>
            <person name="Hahn C.R."/>
            <person name="Youssef N.H."/>
            <person name="Elshahed M."/>
        </authorList>
    </citation>
    <scope>NUCLEOTIDE SEQUENCE</scope>
    <source>
        <strain evidence="1">Zod_Metabat.24</strain>
    </source>
</reference>
<protein>
    <submittedName>
        <fullName evidence="1">Tautomerase family protein</fullName>
    </submittedName>
</protein>
<evidence type="ECO:0000313" key="1">
    <source>
        <dbReference type="EMBL" id="MBN1571565.1"/>
    </source>
</evidence>
<dbReference type="InterPro" id="IPR014347">
    <property type="entry name" value="Tautomerase/MIF_sf"/>
</dbReference>
<dbReference type="SUPFAM" id="SSF55331">
    <property type="entry name" value="Tautomerase/MIF"/>
    <property type="match status" value="1"/>
</dbReference>
<dbReference type="Gene3D" id="3.30.429.10">
    <property type="entry name" value="Macrophage Migration Inhibitory Factor"/>
    <property type="match status" value="1"/>
</dbReference>
<comment type="caution">
    <text evidence="1">The sequence shown here is derived from an EMBL/GenBank/DDBJ whole genome shotgun (WGS) entry which is preliminary data.</text>
</comment>
<accession>A0A9D8PN96</accession>
<dbReference type="AlphaFoldDB" id="A0A9D8PN96"/>
<organism evidence="1 2">
    <name type="scientific">Candidatus Zymogenus saltonus</name>
    <dbReference type="NCBI Taxonomy" id="2844893"/>
    <lineage>
        <taxon>Bacteria</taxon>
        <taxon>Deltaproteobacteria</taxon>
        <taxon>Candidatus Zymogenia</taxon>
        <taxon>Candidatus Zymogeniales</taxon>
        <taxon>Candidatus Zymogenaceae</taxon>
        <taxon>Candidatus Zymogenus</taxon>
    </lineage>
</organism>
<dbReference type="Pfam" id="PF14552">
    <property type="entry name" value="Tautomerase_2"/>
    <property type="match status" value="1"/>
</dbReference>